<evidence type="ECO:0000256" key="1">
    <source>
        <dbReference type="SAM" id="Phobius"/>
    </source>
</evidence>
<keyword evidence="1" id="KW-0812">Transmembrane</keyword>
<dbReference type="AlphaFoldDB" id="Q0G7N7"/>
<reference evidence="2 3" key="1">
    <citation type="journal article" date="2010" name="J. Bacteriol.">
        <title>Genome sequence of Fulvimarina pelagi HTCC2506T, a Mn(II)-oxidizing alphaproteobacterium possessing an aerobic anoxygenic photosynthetic gene cluster and Xanthorhodopsin.</title>
        <authorList>
            <person name="Kang I."/>
            <person name="Oh H.M."/>
            <person name="Lim S.I."/>
            <person name="Ferriera S."/>
            <person name="Giovannoni S.J."/>
            <person name="Cho J.C."/>
        </authorList>
    </citation>
    <scope>NUCLEOTIDE SEQUENCE [LARGE SCALE GENOMIC DNA]</scope>
    <source>
        <strain evidence="2 3">HTCC2506</strain>
    </source>
</reference>
<evidence type="ECO:0000313" key="2">
    <source>
        <dbReference type="EMBL" id="EAU42327.1"/>
    </source>
</evidence>
<proteinExistence type="predicted"/>
<name>Q0G7N7_9HYPH</name>
<dbReference type="Proteomes" id="UP000004310">
    <property type="component" value="Unassembled WGS sequence"/>
</dbReference>
<dbReference type="EMBL" id="AATP01000001">
    <property type="protein sequence ID" value="EAU42327.1"/>
    <property type="molecule type" value="Genomic_DNA"/>
</dbReference>
<sequence length="51" mass="5803">MSKVFSILFIILMGIQLIRPLGLPGLKRRGDFWKIALVGFVIFSLTIMVRP</sequence>
<keyword evidence="1" id="KW-1133">Transmembrane helix</keyword>
<comment type="caution">
    <text evidence="2">The sequence shown here is derived from an EMBL/GenBank/DDBJ whole genome shotgun (WGS) entry which is preliminary data.</text>
</comment>
<evidence type="ECO:0000313" key="3">
    <source>
        <dbReference type="Proteomes" id="UP000004310"/>
    </source>
</evidence>
<dbReference type="eggNOG" id="ENOG5033AKW">
    <property type="taxonomic scope" value="Bacteria"/>
</dbReference>
<accession>Q0G7N7</accession>
<dbReference type="HOGENOM" id="CLU_211638_0_0_5"/>
<keyword evidence="3" id="KW-1185">Reference proteome</keyword>
<protein>
    <submittedName>
        <fullName evidence="2">Uncharacterized protein</fullName>
    </submittedName>
</protein>
<dbReference type="RefSeq" id="WP_007066302.1">
    <property type="nucleotide sequence ID" value="NZ_DS022272.1"/>
</dbReference>
<organism evidence="2 3">
    <name type="scientific">Fulvimarina pelagi HTCC2506</name>
    <dbReference type="NCBI Taxonomy" id="314231"/>
    <lineage>
        <taxon>Bacteria</taxon>
        <taxon>Pseudomonadati</taxon>
        <taxon>Pseudomonadota</taxon>
        <taxon>Alphaproteobacteria</taxon>
        <taxon>Hyphomicrobiales</taxon>
        <taxon>Aurantimonadaceae</taxon>
        <taxon>Fulvimarina</taxon>
    </lineage>
</organism>
<gene>
    <name evidence="2" type="ORF">FP2506_05796</name>
</gene>
<keyword evidence="1" id="KW-0472">Membrane</keyword>
<feature type="transmembrane region" description="Helical" evidence="1">
    <location>
        <begin position="30"/>
        <end position="49"/>
    </location>
</feature>